<proteinExistence type="predicted"/>
<organism evidence="4 5">
    <name type="scientific">Fragilariopsis cylindrus CCMP1102</name>
    <dbReference type="NCBI Taxonomy" id="635003"/>
    <lineage>
        <taxon>Eukaryota</taxon>
        <taxon>Sar</taxon>
        <taxon>Stramenopiles</taxon>
        <taxon>Ochrophyta</taxon>
        <taxon>Bacillariophyta</taxon>
        <taxon>Bacillariophyceae</taxon>
        <taxon>Bacillariophycidae</taxon>
        <taxon>Bacillariales</taxon>
        <taxon>Bacillariaceae</taxon>
        <taxon>Fragilariopsis</taxon>
    </lineage>
</organism>
<feature type="signal peptide" evidence="2">
    <location>
        <begin position="1"/>
        <end position="24"/>
    </location>
</feature>
<evidence type="ECO:0000259" key="3">
    <source>
        <dbReference type="Pfam" id="PF05548"/>
    </source>
</evidence>
<dbReference type="SUPFAM" id="SSF55486">
    <property type="entry name" value="Metalloproteases ('zincins'), catalytic domain"/>
    <property type="match status" value="1"/>
</dbReference>
<dbReference type="Pfam" id="PF05548">
    <property type="entry name" value="Peptidase_M11"/>
    <property type="match status" value="1"/>
</dbReference>
<feature type="chain" id="PRO_5009192472" description="Peptidase M11 gametolysin domain-containing protein" evidence="2">
    <location>
        <begin position="25"/>
        <end position="734"/>
    </location>
</feature>
<reference evidence="4 5" key="1">
    <citation type="submission" date="2016-09" db="EMBL/GenBank/DDBJ databases">
        <title>Extensive genetic diversity and differential bi-allelic expression allows diatom success in the polar Southern Ocean.</title>
        <authorList>
            <consortium name="DOE Joint Genome Institute"/>
            <person name="Mock T."/>
            <person name="Otillar R.P."/>
            <person name="Strauss J."/>
            <person name="Dupont C."/>
            <person name="Frickenhaus S."/>
            <person name="Maumus F."/>
            <person name="Mcmullan M."/>
            <person name="Sanges R."/>
            <person name="Schmutz J."/>
            <person name="Toseland A."/>
            <person name="Valas R."/>
            <person name="Veluchamy A."/>
            <person name="Ward B.J."/>
            <person name="Allen A."/>
            <person name="Barry K."/>
            <person name="Falciatore A."/>
            <person name="Ferrante M."/>
            <person name="Fortunato A.E."/>
            <person name="Gloeckner G."/>
            <person name="Gruber A."/>
            <person name="Hipkin R."/>
            <person name="Janech M."/>
            <person name="Kroth P."/>
            <person name="Leese F."/>
            <person name="Lindquist E."/>
            <person name="Lyon B.R."/>
            <person name="Martin J."/>
            <person name="Mayer C."/>
            <person name="Parker M."/>
            <person name="Quesneville H."/>
            <person name="Raymond J."/>
            <person name="Uhlig C."/>
            <person name="Valentin K.U."/>
            <person name="Worden A.Z."/>
            <person name="Armbrust E.V."/>
            <person name="Bowler C."/>
            <person name="Green B."/>
            <person name="Moulton V."/>
            <person name="Van Oosterhout C."/>
            <person name="Grigoriev I."/>
        </authorList>
    </citation>
    <scope>NUCLEOTIDE SEQUENCE [LARGE SCALE GENOMIC DNA]</scope>
    <source>
        <strain evidence="4 5">CCMP1102</strain>
    </source>
</reference>
<name>A0A1E7F0H8_9STRA</name>
<evidence type="ECO:0000256" key="1">
    <source>
        <dbReference type="SAM" id="MobiDB-lite"/>
    </source>
</evidence>
<evidence type="ECO:0000256" key="2">
    <source>
        <dbReference type="SAM" id="SignalP"/>
    </source>
</evidence>
<dbReference type="Proteomes" id="UP000095751">
    <property type="component" value="Unassembled WGS sequence"/>
</dbReference>
<dbReference type="EMBL" id="KV784366">
    <property type="protein sequence ID" value="OEU11691.1"/>
    <property type="molecule type" value="Genomic_DNA"/>
</dbReference>
<evidence type="ECO:0000313" key="5">
    <source>
        <dbReference type="Proteomes" id="UP000095751"/>
    </source>
</evidence>
<dbReference type="KEGG" id="fcy:FRACYDRAFT_244814"/>
<dbReference type="AlphaFoldDB" id="A0A1E7F0H8"/>
<dbReference type="InParanoid" id="A0A1E7F0H8"/>
<feature type="region of interest" description="Disordered" evidence="1">
    <location>
        <begin position="612"/>
        <end position="632"/>
    </location>
</feature>
<gene>
    <name evidence="4" type="ORF">FRACYDRAFT_244814</name>
</gene>
<keyword evidence="5" id="KW-1185">Reference proteome</keyword>
<protein>
    <recommendedName>
        <fullName evidence="3">Peptidase M11 gametolysin domain-containing protein</fullName>
    </recommendedName>
</protein>
<dbReference type="OrthoDB" id="48545at2759"/>
<keyword evidence="2" id="KW-0732">Signal</keyword>
<evidence type="ECO:0000313" key="4">
    <source>
        <dbReference type="EMBL" id="OEU11691.1"/>
    </source>
</evidence>
<feature type="domain" description="Peptidase M11 gametolysin" evidence="3">
    <location>
        <begin position="196"/>
        <end position="367"/>
    </location>
</feature>
<accession>A0A1E7F0H8</accession>
<dbReference type="InterPro" id="IPR008752">
    <property type="entry name" value="Peptidase_M11"/>
</dbReference>
<sequence>MSPFSPLQFGKVIGFILLLSVCCAHDNIFVTDNTRLATRRFAAQDVECILYLREDEHLQQEVDSNEFVDVETWVCGEMDSLNDDVRFSSVSFADIESEIENFDIQEYLDHNGAVSGSSKLMLSEVAVSTNTATLYIHERETIEIKNISSGDRRLVNDGDIPSSKGEATMLLVRISTNDRTTSSSRSELYEKTFSDEEGFSMASQFDACSYGDFTIVPDPNNDHHKQRLAMDLKLDMYIDNDSNTTRGVVGNMAMQLLKSSYANLDEVDLIQFCMPPGTKKFRSSTNDYVSWSAYANVGGRYSYANDEDDWCNSVSAKIHEVGHNLNLLHSPGDFSDLMGNSFDERDDGFSRMCSNAAKNYELGWYENMQLEFDTFIDLDFQAPSFSKTYKMIGVDDYTKNGSVNDGVVVLKLGDYYIGYNSKKGINDGVVIDGNKLMILKMNENRESIKQAALDTYGTHTIQNDEGQKVTIKFVSLSDGIATVELSDTETSPVTNDIDINGSCVPEQSYEFSIEIVGDGYPAEISWVLNRLDTQERMTEGSDYTVRHSDNDENPIPDLRTFCLPYDGEFEFIINDSGGDGIRGKGFGQGYYKLFGPERDQLFEIGGNFTHIDTRKFPTPPNPAVDVDPKPDPRGECEDLPGKVYKSNNCNSIGKKRAGKRRRIGKKSDNIKLACPTIFDPACKNLPSGVNCRNRSKFQFGGRKSNCNDVTKSDCTNSKVNKNCPQLCQDNCRRG</sequence>